<feature type="domain" description="Olfactomedin-like" evidence="4">
    <location>
        <begin position="1"/>
        <end position="205"/>
    </location>
</feature>
<accession>A0A9Q0DWW3</accession>
<dbReference type="Proteomes" id="UP001148018">
    <property type="component" value="Unassembled WGS sequence"/>
</dbReference>
<keyword evidence="2" id="KW-0964">Secreted</keyword>
<dbReference type="OrthoDB" id="8626508at2759"/>
<name>A0A9Q0DWW3_9TELE</name>
<evidence type="ECO:0000256" key="1">
    <source>
        <dbReference type="ARBA" id="ARBA00004613"/>
    </source>
</evidence>
<dbReference type="AlphaFoldDB" id="A0A9Q0DWW3"/>
<dbReference type="InterPro" id="IPR003112">
    <property type="entry name" value="Olfac-like_dom"/>
</dbReference>
<keyword evidence="6" id="KW-1185">Reference proteome</keyword>
<dbReference type="Pfam" id="PF02191">
    <property type="entry name" value="OLF"/>
    <property type="match status" value="1"/>
</dbReference>
<proteinExistence type="predicted"/>
<evidence type="ECO:0000256" key="3">
    <source>
        <dbReference type="PROSITE-ProRule" id="PRU00446"/>
    </source>
</evidence>
<dbReference type="EMBL" id="JANIIK010000111">
    <property type="protein sequence ID" value="KAJ3594665.1"/>
    <property type="molecule type" value="Genomic_DNA"/>
</dbReference>
<evidence type="ECO:0000313" key="5">
    <source>
        <dbReference type="EMBL" id="KAJ3594665.1"/>
    </source>
</evidence>
<dbReference type="InterPro" id="IPR050605">
    <property type="entry name" value="Olfactomedin-like_domain"/>
</dbReference>
<evidence type="ECO:0000259" key="4">
    <source>
        <dbReference type="PROSITE" id="PS51132"/>
    </source>
</evidence>
<dbReference type="PANTHER" id="PTHR23192:SF36">
    <property type="entry name" value="NOELIN-3"/>
    <property type="match status" value="1"/>
</dbReference>
<evidence type="ECO:0000256" key="2">
    <source>
        <dbReference type="ARBA" id="ARBA00022525"/>
    </source>
</evidence>
<evidence type="ECO:0000313" key="6">
    <source>
        <dbReference type="Proteomes" id="UP001148018"/>
    </source>
</evidence>
<comment type="subcellular location">
    <subcellularLocation>
        <location evidence="1">Secreted</location>
    </subcellularLocation>
</comment>
<sequence length="205" mass="23543">MASPQHNRVWYMDSYTNNRIVKEYRSIANFVAGVESRTYTPPFKWAGSNHVVYNCSLYYNKIQSNIVVRYRFETGRVATQQALESARLPQRLPVHLGRLLRHRHLVADKLGPWAVYATNQNAGNVEISRLNADALQVLRTWNTEYSACNAGESFMICGTLYITNSHLTGAKVYYAYATATSTDIPFLNQYFHMSMLDYYNARDDS</sequence>
<dbReference type="PROSITE" id="PS51132">
    <property type="entry name" value="OLF"/>
    <property type="match status" value="1"/>
</dbReference>
<dbReference type="GO" id="GO:0005615">
    <property type="term" value="C:extracellular space"/>
    <property type="evidence" value="ECO:0007669"/>
    <property type="project" value="TreeGrafter"/>
</dbReference>
<comment type="caution">
    <text evidence="3">Lacks conserved residue(s) required for the propagation of feature annotation.</text>
</comment>
<dbReference type="PANTHER" id="PTHR23192">
    <property type="entry name" value="OLFACTOMEDIN-RELATED"/>
    <property type="match status" value="1"/>
</dbReference>
<protein>
    <recommendedName>
        <fullName evidence="4">Olfactomedin-like domain-containing protein</fullName>
    </recommendedName>
</protein>
<comment type="caution">
    <text evidence="5">The sequence shown here is derived from an EMBL/GenBank/DDBJ whole genome shotgun (WGS) entry which is preliminary data.</text>
</comment>
<gene>
    <name evidence="5" type="ORF">NHX12_003972</name>
</gene>
<dbReference type="SMART" id="SM00284">
    <property type="entry name" value="OLF"/>
    <property type="match status" value="1"/>
</dbReference>
<organism evidence="5 6">
    <name type="scientific">Muraenolepis orangiensis</name>
    <name type="common">Patagonian moray cod</name>
    <dbReference type="NCBI Taxonomy" id="630683"/>
    <lineage>
        <taxon>Eukaryota</taxon>
        <taxon>Metazoa</taxon>
        <taxon>Chordata</taxon>
        <taxon>Craniata</taxon>
        <taxon>Vertebrata</taxon>
        <taxon>Euteleostomi</taxon>
        <taxon>Actinopterygii</taxon>
        <taxon>Neopterygii</taxon>
        <taxon>Teleostei</taxon>
        <taxon>Neoteleostei</taxon>
        <taxon>Acanthomorphata</taxon>
        <taxon>Zeiogadaria</taxon>
        <taxon>Gadariae</taxon>
        <taxon>Gadiformes</taxon>
        <taxon>Muraenolepidoidei</taxon>
        <taxon>Muraenolepididae</taxon>
        <taxon>Muraenolepis</taxon>
    </lineage>
</organism>
<dbReference type="GO" id="GO:0007165">
    <property type="term" value="P:signal transduction"/>
    <property type="evidence" value="ECO:0007669"/>
    <property type="project" value="TreeGrafter"/>
</dbReference>
<reference evidence="5" key="1">
    <citation type="submission" date="2022-07" db="EMBL/GenBank/DDBJ databases">
        <title>Chromosome-level genome of Muraenolepis orangiensis.</title>
        <authorList>
            <person name="Kim J."/>
        </authorList>
    </citation>
    <scope>NUCLEOTIDE SEQUENCE</scope>
    <source>
        <strain evidence="5">KU_S4_2022</strain>
        <tissue evidence="5">Muscle</tissue>
    </source>
</reference>